<organism evidence="2 3">
    <name type="scientific">Vitreoscilla massiliensis</name>
    <dbReference type="NCBI Taxonomy" id="1689272"/>
    <lineage>
        <taxon>Bacteria</taxon>
        <taxon>Pseudomonadati</taxon>
        <taxon>Pseudomonadota</taxon>
        <taxon>Betaproteobacteria</taxon>
        <taxon>Neisseriales</taxon>
        <taxon>Neisseriaceae</taxon>
        <taxon>Vitreoscilla</taxon>
    </lineage>
</organism>
<dbReference type="PROSITE" id="PS50206">
    <property type="entry name" value="RHODANESE_3"/>
    <property type="match status" value="1"/>
</dbReference>
<gene>
    <name evidence="2" type="ORF">LVJ82_11805</name>
</gene>
<dbReference type="SUPFAM" id="SSF52821">
    <property type="entry name" value="Rhodanese/Cell cycle control phosphatase"/>
    <property type="match status" value="1"/>
</dbReference>
<dbReference type="Gene3D" id="3.40.250.10">
    <property type="entry name" value="Rhodanese-like domain"/>
    <property type="match status" value="1"/>
</dbReference>
<dbReference type="PANTHER" id="PTHR45431:SF3">
    <property type="entry name" value="RHODANESE-LIKE DOMAIN-CONTAINING PROTEIN 15, CHLOROPLASTIC"/>
    <property type="match status" value="1"/>
</dbReference>
<dbReference type="RefSeq" id="WP_058356398.1">
    <property type="nucleotide sequence ID" value="NZ_CABKVG010000009.1"/>
</dbReference>
<proteinExistence type="predicted"/>
<accession>A0ABY4DY23</accession>
<evidence type="ECO:0000313" key="3">
    <source>
        <dbReference type="Proteomes" id="UP000832011"/>
    </source>
</evidence>
<protein>
    <submittedName>
        <fullName evidence="2">Rhodanese-like domain-containing protein</fullName>
    </submittedName>
</protein>
<dbReference type="InterPro" id="IPR001763">
    <property type="entry name" value="Rhodanese-like_dom"/>
</dbReference>
<evidence type="ECO:0000259" key="1">
    <source>
        <dbReference type="PROSITE" id="PS50206"/>
    </source>
</evidence>
<dbReference type="InterPro" id="IPR036873">
    <property type="entry name" value="Rhodanese-like_dom_sf"/>
</dbReference>
<dbReference type="InterPro" id="IPR052367">
    <property type="entry name" value="Thiosulfate_ST/Rhodanese-like"/>
</dbReference>
<dbReference type="EMBL" id="CP091511">
    <property type="protein sequence ID" value="UOO88169.1"/>
    <property type="molecule type" value="Genomic_DNA"/>
</dbReference>
<evidence type="ECO:0000313" key="2">
    <source>
        <dbReference type="EMBL" id="UOO88169.1"/>
    </source>
</evidence>
<reference evidence="2 3" key="1">
    <citation type="journal article" date="2022" name="Res Sq">
        <title>Evolution of multicellular longitudinally dividing oral cavity symbionts (Neisseriaceae).</title>
        <authorList>
            <person name="Nyongesa S."/>
            <person name="Weber P."/>
            <person name="Bernet E."/>
            <person name="Pullido F."/>
            <person name="Nieckarz M."/>
            <person name="Delaby M."/>
            <person name="Nieves C."/>
            <person name="Viehboeck T."/>
            <person name="Krause N."/>
            <person name="Rivera-Millot A."/>
            <person name="Nakamura A."/>
            <person name="Vischer N."/>
            <person name="VanNieuwenhze M."/>
            <person name="Brun Y."/>
            <person name="Cava F."/>
            <person name="Bulgheresi S."/>
            <person name="Veyrier F."/>
        </authorList>
    </citation>
    <scope>NUCLEOTIDE SEQUENCE [LARGE SCALE GENOMIC DNA]</scope>
    <source>
        <strain evidence="2 3">SN4</strain>
    </source>
</reference>
<dbReference type="CDD" id="cd01522">
    <property type="entry name" value="RHOD_1"/>
    <property type="match status" value="1"/>
</dbReference>
<dbReference type="Pfam" id="PF00581">
    <property type="entry name" value="Rhodanese"/>
    <property type="match status" value="1"/>
</dbReference>
<sequence>MSPVLQLKNKDFLEHHSNALPANGGEIHPLTAWQWLSDKQAILVDVRSAEERVFVGHVPGSLHVAWANGTKLNRNPRFVRELAAKADVNSVVFLLCRSGKRSALAAEEAVKAGFTQVYSIAEGFEGDLDASEQRGRFNGWRFHKLPWVQA</sequence>
<name>A0ABY4DY23_9NEIS</name>
<dbReference type="PANTHER" id="PTHR45431">
    <property type="entry name" value="RHODANESE-LIKE DOMAIN-CONTAINING PROTEIN 15, CHLOROPLASTIC"/>
    <property type="match status" value="1"/>
</dbReference>
<dbReference type="Proteomes" id="UP000832011">
    <property type="component" value="Chromosome"/>
</dbReference>
<dbReference type="SMART" id="SM00450">
    <property type="entry name" value="RHOD"/>
    <property type="match status" value="1"/>
</dbReference>
<feature type="domain" description="Rhodanese" evidence="1">
    <location>
        <begin position="37"/>
        <end position="136"/>
    </location>
</feature>
<keyword evidence="3" id="KW-1185">Reference proteome</keyword>